<dbReference type="Gene3D" id="6.20.50.110">
    <property type="entry name" value="Methyltransferase, zinc-binding domain"/>
    <property type="match status" value="1"/>
</dbReference>
<keyword evidence="4" id="KW-1185">Reference proteome</keyword>
<dbReference type="OrthoDB" id="9815644at2"/>
<keyword evidence="3" id="KW-0489">Methyltransferase</keyword>
<dbReference type="EMBL" id="BAOS01000046">
    <property type="protein sequence ID" value="GAX63003.1"/>
    <property type="molecule type" value="Genomic_DNA"/>
</dbReference>
<comment type="caution">
    <text evidence="3">The sequence shown here is derived from an EMBL/GenBank/DDBJ whole genome shotgun (WGS) entry which is preliminary data.</text>
</comment>
<reference evidence="4" key="1">
    <citation type="journal article" date="2017" name="Environ. Microbiol. Rep.">
        <title>Genetic Diversity of Marine Anaerobic Ammonium-Oxidizing Bacteria as Revealed by Genomic and Proteomic Analyses of 'Candidatus Scalindua japonica'.</title>
        <authorList>
            <person name="Oshiki M."/>
            <person name="Mizuto K."/>
            <person name="Kimura Z."/>
            <person name="Kindaichi T."/>
            <person name="Satoh H."/>
            <person name="Okabe S."/>
        </authorList>
    </citation>
    <scope>NUCLEOTIDE SEQUENCE [LARGE SCALE GENOMIC DNA]</scope>
    <source>
        <strain evidence="4">husup-a2</strain>
    </source>
</reference>
<dbReference type="Gene3D" id="6.10.250.3100">
    <property type="match status" value="1"/>
</dbReference>
<dbReference type="InterPro" id="IPR038576">
    <property type="entry name" value="Methyltransf_Zn-bd_dom_put_sf"/>
</dbReference>
<feature type="domain" description="Methyltransferase putative zinc binding" evidence="1">
    <location>
        <begin position="10"/>
        <end position="71"/>
    </location>
</feature>
<evidence type="ECO:0000259" key="1">
    <source>
        <dbReference type="Pfam" id="PF08421"/>
    </source>
</evidence>
<dbReference type="Pfam" id="PF13489">
    <property type="entry name" value="Methyltransf_23"/>
    <property type="match status" value="1"/>
</dbReference>
<evidence type="ECO:0000313" key="3">
    <source>
        <dbReference type="EMBL" id="GAX63003.1"/>
    </source>
</evidence>
<dbReference type="Gene3D" id="3.40.50.720">
    <property type="entry name" value="NAD(P)-binding Rossmann-like Domain"/>
    <property type="match status" value="1"/>
</dbReference>
<dbReference type="GO" id="GO:0032259">
    <property type="term" value="P:methylation"/>
    <property type="evidence" value="ECO:0007669"/>
    <property type="project" value="UniProtKB-KW"/>
</dbReference>
<accession>A0A286U4E4</accession>
<evidence type="ECO:0000259" key="2">
    <source>
        <dbReference type="Pfam" id="PF08484"/>
    </source>
</evidence>
<name>A0A286U4E4_9BACT</name>
<dbReference type="SUPFAM" id="SSF53335">
    <property type="entry name" value="S-adenosyl-L-methionine-dependent methyltransferases"/>
    <property type="match status" value="1"/>
</dbReference>
<proteinExistence type="predicted"/>
<dbReference type="InterPro" id="IPR029063">
    <property type="entry name" value="SAM-dependent_MTases_sf"/>
</dbReference>
<dbReference type="InterPro" id="IPR013630">
    <property type="entry name" value="Methyltransf_Zn-bd_dom_put"/>
</dbReference>
<evidence type="ECO:0000313" key="4">
    <source>
        <dbReference type="Proteomes" id="UP000218542"/>
    </source>
</evidence>
<dbReference type="Pfam" id="PF08421">
    <property type="entry name" value="Methyltransf_13"/>
    <property type="match status" value="1"/>
</dbReference>
<protein>
    <submittedName>
        <fullName evidence="3">SAM-dependent methyltransferase</fullName>
    </submittedName>
</protein>
<organism evidence="3 4">
    <name type="scientific">Candidatus Scalindua japonica</name>
    <dbReference type="NCBI Taxonomy" id="1284222"/>
    <lineage>
        <taxon>Bacteria</taxon>
        <taxon>Pseudomonadati</taxon>
        <taxon>Planctomycetota</taxon>
        <taxon>Candidatus Brocadiia</taxon>
        <taxon>Candidatus Brocadiales</taxon>
        <taxon>Candidatus Scalinduaceae</taxon>
        <taxon>Candidatus Scalindua</taxon>
    </lineage>
</organism>
<keyword evidence="3" id="KW-0808">Transferase</keyword>
<dbReference type="GO" id="GO:0008168">
    <property type="term" value="F:methyltransferase activity"/>
    <property type="evidence" value="ECO:0007669"/>
    <property type="project" value="UniProtKB-KW"/>
</dbReference>
<sequence>MRDFKETTSCRVCRSENLFQYLDLGSHPLANSYIKQNQVNEEEFKAPLKILLCEECGLSQLSVVVNPEKMFTHYLYVSSTPETFRDHCDQLAGDVSQLLHHGTDKFVLDIASNDGCLLRAFQKQGFKTLGVDSAKNLAKEANEKGIETICGFWSTSIALNIVERYGRPSIITGQNVFAHVGDVHEFVKAVEICLDDKGMFILEFPYLLDFIERNLFDTAYHEHVSYVGVNPVKYLIEKYGLEIIDIKRFYNIHGGTIRIIMARKGVYQVFDNVREVLEREESFGIKNSETYIAFAKRVDKIKQNLIALLDQAKEEGRTIWGYGASAKGNTLLNYFGINNQLIERIIDDNPKKWKYLTPGARIPICGIEELNSKDNMVDDLLLLAWNFGEEIQKRCMAVGYKGDFIYPVPRPERVKSVS</sequence>
<gene>
    <name evidence="3" type="ORF">SCALIN_C46_0007</name>
</gene>
<dbReference type="PANTHER" id="PTHR43861">
    <property type="entry name" value="TRANS-ACONITATE 2-METHYLTRANSFERASE-RELATED"/>
    <property type="match status" value="1"/>
</dbReference>
<dbReference type="AlphaFoldDB" id="A0A286U4E4"/>
<dbReference type="RefSeq" id="WP_096896401.1">
    <property type="nucleotide sequence ID" value="NZ_BAOS01000046.1"/>
</dbReference>
<dbReference type="PANTHER" id="PTHR43861:SF5">
    <property type="entry name" value="BLL5978 PROTEIN"/>
    <property type="match status" value="1"/>
</dbReference>
<dbReference type="InterPro" id="IPR013691">
    <property type="entry name" value="MeTrfase_14"/>
</dbReference>
<dbReference type="Pfam" id="PF08484">
    <property type="entry name" value="Methyltransf_14"/>
    <property type="match status" value="1"/>
</dbReference>
<dbReference type="Proteomes" id="UP000218542">
    <property type="component" value="Unassembled WGS sequence"/>
</dbReference>
<dbReference type="Gene3D" id="3.40.50.150">
    <property type="entry name" value="Vaccinia Virus protein VP39"/>
    <property type="match status" value="1"/>
</dbReference>
<feature type="domain" description="C-methyltransferase" evidence="2">
    <location>
        <begin position="252"/>
        <end position="409"/>
    </location>
</feature>